<feature type="signal peptide" evidence="1">
    <location>
        <begin position="1"/>
        <end position="22"/>
    </location>
</feature>
<dbReference type="Proteomes" id="UP001379945">
    <property type="component" value="Unassembled WGS sequence"/>
</dbReference>
<protein>
    <recommendedName>
        <fullName evidence="4">PKD domain-containing protein</fullName>
    </recommendedName>
</protein>
<reference evidence="2 3" key="1">
    <citation type="submission" date="2024-04" db="EMBL/GenBank/DDBJ databases">
        <title>Novel species of the genus Ideonella isolated from streams.</title>
        <authorList>
            <person name="Lu H."/>
        </authorList>
    </citation>
    <scope>NUCLEOTIDE SEQUENCE [LARGE SCALE GENOMIC DNA]</scope>
    <source>
        <strain evidence="2 3">LYT19W</strain>
    </source>
</reference>
<evidence type="ECO:0000313" key="2">
    <source>
        <dbReference type="EMBL" id="MEK8046236.1"/>
    </source>
</evidence>
<accession>A0ABU9C3N1</accession>
<dbReference type="EMBL" id="JBBUTI010000005">
    <property type="protein sequence ID" value="MEK8046236.1"/>
    <property type="molecule type" value="Genomic_DNA"/>
</dbReference>
<dbReference type="Gene3D" id="2.60.40.10">
    <property type="entry name" value="Immunoglobulins"/>
    <property type="match status" value="1"/>
</dbReference>
<dbReference type="RefSeq" id="WP_341398525.1">
    <property type="nucleotide sequence ID" value="NZ_JBBUTI010000005.1"/>
</dbReference>
<evidence type="ECO:0000256" key="1">
    <source>
        <dbReference type="SAM" id="SignalP"/>
    </source>
</evidence>
<evidence type="ECO:0008006" key="4">
    <source>
        <dbReference type="Google" id="ProtNLM"/>
    </source>
</evidence>
<gene>
    <name evidence="2" type="ORF">AACH00_07780</name>
</gene>
<sequence>MRGFRTWGLALLLAAQAPSLWAATTGLKYISTSGDYIGQGLSQSLTAPAATVTASGGERDAHLSVTDPSNWWYLDFAAPVGGKLAPGSYANAARYPFNSPLGSGLSMSGNGRGCNTLLGWFKVLEYQRDSDGKVSKLAIDFLQKCEVSGPPLYGAVRYNSKFALTVPDVAAIAGADFGLIAGEAGTLDGSQSFGRKKGRLTYQWTQLDGPAVTLSSTTVSQPSFTAPTVPLSGASLRFQLTVTDKVGVVATDDVVVMVQSPDAPRTEISFHGDKGDYITGGRSYKFSPNNASIGFSRNFSGGVSASVSGDSWWYFDTATPTGTSYKRGTYKNAQRFPFQDATSPGLSLYGDGRGCNTLSGKFTVNQLKFDSSGNPTKLDITFEQHCEGGQPAAYGQVLLNAVPAATLAQQLRAARQRYASQAE</sequence>
<proteinExistence type="predicted"/>
<comment type="caution">
    <text evidence="2">The sequence shown here is derived from an EMBL/GenBank/DDBJ whole genome shotgun (WGS) entry which is preliminary data.</text>
</comment>
<dbReference type="InterPro" id="IPR013783">
    <property type="entry name" value="Ig-like_fold"/>
</dbReference>
<organism evidence="2 3">
    <name type="scientific">Ideonella margarita</name>
    <dbReference type="NCBI Taxonomy" id="2984191"/>
    <lineage>
        <taxon>Bacteria</taxon>
        <taxon>Pseudomonadati</taxon>
        <taxon>Pseudomonadota</taxon>
        <taxon>Betaproteobacteria</taxon>
        <taxon>Burkholderiales</taxon>
        <taxon>Sphaerotilaceae</taxon>
        <taxon>Ideonella</taxon>
    </lineage>
</organism>
<keyword evidence="1" id="KW-0732">Signal</keyword>
<feature type="chain" id="PRO_5047142443" description="PKD domain-containing protein" evidence="1">
    <location>
        <begin position="23"/>
        <end position="423"/>
    </location>
</feature>
<evidence type="ECO:0000313" key="3">
    <source>
        <dbReference type="Proteomes" id="UP001379945"/>
    </source>
</evidence>
<name>A0ABU9C3N1_9BURK</name>
<keyword evidence="3" id="KW-1185">Reference proteome</keyword>
<dbReference type="Pfam" id="PF22352">
    <property type="entry name" value="K319L-like_PKD"/>
    <property type="match status" value="1"/>
</dbReference>